<evidence type="ECO:0000313" key="1">
    <source>
        <dbReference type="EMBL" id="KAK5965240.1"/>
    </source>
</evidence>
<organism evidence="1 2">
    <name type="scientific">Trichostrongylus colubriformis</name>
    <name type="common">Black scour worm</name>
    <dbReference type="NCBI Taxonomy" id="6319"/>
    <lineage>
        <taxon>Eukaryota</taxon>
        <taxon>Metazoa</taxon>
        <taxon>Ecdysozoa</taxon>
        <taxon>Nematoda</taxon>
        <taxon>Chromadorea</taxon>
        <taxon>Rhabditida</taxon>
        <taxon>Rhabditina</taxon>
        <taxon>Rhabditomorpha</taxon>
        <taxon>Strongyloidea</taxon>
        <taxon>Trichostrongylidae</taxon>
        <taxon>Trichostrongylus</taxon>
    </lineage>
</organism>
<protein>
    <submittedName>
        <fullName evidence="1">Uncharacterized protein</fullName>
    </submittedName>
</protein>
<dbReference type="EMBL" id="WIXE01024818">
    <property type="protein sequence ID" value="KAK5965240.1"/>
    <property type="molecule type" value="Genomic_DNA"/>
</dbReference>
<accession>A0AAN8EVP9</accession>
<dbReference type="AlphaFoldDB" id="A0AAN8EVP9"/>
<evidence type="ECO:0000313" key="2">
    <source>
        <dbReference type="Proteomes" id="UP001331761"/>
    </source>
</evidence>
<dbReference type="Proteomes" id="UP001331761">
    <property type="component" value="Unassembled WGS sequence"/>
</dbReference>
<sequence>MNGGDIGGKRIRAPGERQVIRTSVNSATVTMVKVLAMEDKPLLAAAMARLPLVNLARQQWLLLLKHIKYYNYYARYYSHPQVMQQWSR</sequence>
<keyword evidence="2" id="KW-1185">Reference proteome</keyword>
<comment type="caution">
    <text evidence="1">The sequence shown here is derived from an EMBL/GenBank/DDBJ whole genome shotgun (WGS) entry which is preliminary data.</text>
</comment>
<name>A0AAN8EVP9_TRICO</name>
<gene>
    <name evidence="1" type="ORF">GCK32_017982</name>
</gene>
<proteinExistence type="predicted"/>
<reference evidence="1 2" key="1">
    <citation type="submission" date="2019-10" db="EMBL/GenBank/DDBJ databases">
        <title>Assembly and Annotation for the nematode Trichostrongylus colubriformis.</title>
        <authorList>
            <person name="Martin J."/>
        </authorList>
    </citation>
    <scope>NUCLEOTIDE SEQUENCE [LARGE SCALE GENOMIC DNA]</scope>
    <source>
        <strain evidence="1">G859</strain>
        <tissue evidence="1">Whole worm</tissue>
    </source>
</reference>